<accession>A0A0F9WAR6</accession>
<organism evidence="3">
    <name type="scientific">marine sediment metagenome</name>
    <dbReference type="NCBI Taxonomy" id="412755"/>
    <lineage>
        <taxon>unclassified sequences</taxon>
        <taxon>metagenomes</taxon>
        <taxon>ecological metagenomes</taxon>
    </lineage>
</organism>
<reference evidence="3" key="1">
    <citation type="journal article" date="2015" name="Nature">
        <title>Complex archaea that bridge the gap between prokaryotes and eukaryotes.</title>
        <authorList>
            <person name="Spang A."/>
            <person name="Saw J.H."/>
            <person name="Jorgensen S.L."/>
            <person name="Zaremba-Niedzwiedzka K."/>
            <person name="Martijn J."/>
            <person name="Lind A.E."/>
            <person name="van Eijk R."/>
            <person name="Schleper C."/>
            <person name="Guy L."/>
            <person name="Ettema T.J."/>
        </authorList>
    </citation>
    <scope>NUCLEOTIDE SEQUENCE</scope>
</reference>
<evidence type="ECO:0000256" key="2">
    <source>
        <dbReference type="SAM" id="MobiDB-lite"/>
    </source>
</evidence>
<evidence type="ECO:0000256" key="1">
    <source>
        <dbReference type="SAM" id="Coils"/>
    </source>
</evidence>
<feature type="compositionally biased region" description="Basic and acidic residues" evidence="2">
    <location>
        <begin position="361"/>
        <end position="383"/>
    </location>
</feature>
<name>A0A0F9WAR6_9ZZZZ</name>
<dbReference type="AlphaFoldDB" id="A0A0F9WAR6"/>
<protein>
    <submittedName>
        <fullName evidence="3">Uncharacterized protein</fullName>
    </submittedName>
</protein>
<comment type="caution">
    <text evidence="3">The sequence shown here is derived from an EMBL/GenBank/DDBJ whole genome shotgun (WGS) entry which is preliminary data.</text>
</comment>
<feature type="coiled-coil region" evidence="1">
    <location>
        <begin position="418"/>
        <end position="445"/>
    </location>
</feature>
<proteinExistence type="predicted"/>
<keyword evidence="1" id="KW-0175">Coiled coil</keyword>
<dbReference type="EMBL" id="LAZR01000195">
    <property type="protein sequence ID" value="KKN82806.1"/>
    <property type="molecule type" value="Genomic_DNA"/>
</dbReference>
<sequence length="497" mass="56691">MDLKTKRRSFQTTHVRTVSAEDMTIEHIVNTKTLDRYGTVVLPKAASVENFLKNPVVLWLHNMDDTSVKIPIARCLELDIDEDAIKTKTEFNRNDPLSVKLFQAYRDGFLSAWSIGFAPQKWVEVTEENLDSINTLYNLSLSSADLKKHRWGVFVVTKWELHEYSAVPVPGNPEALTMAQKDEHKVQLVKRGLLTQVEAGSVRDLTEDKAEDKAEDKKEDKAEDKKEDKAEDKKEDKAEDKAEDKKEDKAEDKAEDKKEDKAEDKKEDKAEDKKEDKAEDKAEDKKEDKAEDKKEDKAEDKAEDKKEDKAEDKAEDKKEDKAEDKAEDKKEDKAEDKAEDKKISGSDVVEDDKDVDDILPADEKDKEDKKDEKSEDKKDKEDDSPTYIFEQGSFKADIKKAPKANLPVIDKTSDKESTKDLEVRLEVAENLIAKLIKELASLQGVNEDVSKLKQAFEGIIKELSTTDLDTIREIDLKSNKTNSGEVFPWGKFLKYSK</sequence>
<feature type="compositionally biased region" description="Basic and acidic residues" evidence="2">
    <location>
        <begin position="204"/>
        <end position="344"/>
    </location>
</feature>
<gene>
    <name evidence="3" type="ORF">LCGC14_0306300</name>
</gene>
<feature type="region of interest" description="Disordered" evidence="2">
    <location>
        <begin position="204"/>
        <end position="394"/>
    </location>
</feature>
<feature type="compositionally biased region" description="Acidic residues" evidence="2">
    <location>
        <begin position="348"/>
        <end position="360"/>
    </location>
</feature>
<evidence type="ECO:0000313" key="3">
    <source>
        <dbReference type="EMBL" id="KKN82806.1"/>
    </source>
</evidence>